<dbReference type="PANTHER" id="PTHR42879">
    <property type="entry name" value="3-OXOACYL-(ACYL-CARRIER-PROTEIN) REDUCTASE"/>
    <property type="match status" value="1"/>
</dbReference>
<dbReference type="EMBL" id="PVUE01000006">
    <property type="protein sequence ID" value="PRZ42319.1"/>
    <property type="molecule type" value="Genomic_DNA"/>
</dbReference>
<dbReference type="PANTHER" id="PTHR42879:SF6">
    <property type="entry name" value="NADPH-DEPENDENT REDUCTASE BACG"/>
    <property type="match status" value="1"/>
</dbReference>
<comment type="caution">
    <text evidence="3">The sequence shown here is derived from an EMBL/GenBank/DDBJ whole genome shotgun (WGS) entry which is preliminary data.</text>
</comment>
<dbReference type="SUPFAM" id="SSF51735">
    <property type="entry name" value="NAD(P)-binding Rossmann-fold domains"/>
    <property type="match status" value="1"/>
</dbReference>
<dbReference type="PRINTS" id="PR00081">
    <property type="entry name" value="GDHRDH"/>
</dbReference>
<sequence>MNLGLEGVRALVVAASQGLGRACAESLVVEGSRVIISSRDQERLAVAVTQVGAVGGVVADLTSAKDIDHLVDATVSSLGGLDVLVVNCGPPPTGKFEDTTDAEWEFSYSAVVMSAVRLMRAALPHLRNSKRGRIVVITGYGIREPQSELVVSEATRAAVALTAKTIANDAATDGVTVNNIAPGPILTDRLRHLQLDQAKSAGISLDRQLSLYADNVPVGRIGDPHEIGALCAYLCSEQAGFITGQTIVVDGGINRAV</sequence>
<dbReference type="RefSeq" id="WP_106348809.1">
    <property type="nucleotide sequence ID" value="NZ_PVUE01000006.1"/>
</dbReference>
<dbReference type="InterPro" id="IPR002347">
    <property type="entry name" value="SDR_fam"/>
</dbReference>
<evidence type="ECO:0000256" key="1">
    <source>
        <dbReference type="ARBA" id="ARBA00006484"/>
    </source>
</evidence>
<dbReference type="AlphaFoldDB" id="A0A2T1A138"/>
<accession>A0A2T1A138</accession>
<reference evidence="3 4" key="1">
    <citation type="submission" date="2018-03" db="EMBL/GenBank/DDBJ databases">
        <title>Genomic Encyclopedia of Archaeal and Bacterial Type Strains, Phase II (KMG-II): from individual species to whole genera.</title>
        <authorList>
            <person name="Goeker M."/>
        </authorList>
    </citation>
    <scope>NUCLEOTIDE SEQUENCE [LARGE SCALE GENOMIC DNA]</scope>
    <source>
        <strain evidence="3 4">DSM 100065</strain>
    </source>
</reference>
<dbReference type="OrthoDB" id="9804774at2"/>
<dbReference type="Proteomes" id="UP000237752">
    <property type="component" value="Unassembled WGS sequence"/>
</dbReference>
<name>A0A2T1A138_9ACTN</name>
<gene>
    <name evidence="3" type="ORF">CLV47_106191</name>
</gene>
<organism evidence="3 4">
    <name type="scientific">Antricoccus suffuscus</name>
    <dbReference type="NCBI Taxonomy" id="1629062"/>
    <lineage>
        <taxon>Bacteria</taxon>
        <taxon>Bacillati</taxon>
        <taxon>Actinomycetota</taxon>
        <taxon>Actinomycetes</taxon>
        <taxon>Geodermatophilales</taxon>
        <taxon>Antricoccaceae</taxon>
        <taxon>Antricoccus</taxon>
    </lineage>
</organism>
<dbReference type="InterPro" id="IPR036291">
    <property type="entry name" value="NAD(P)-bd_dom_sf"/>
</dbReference>
<keyword evidence="4" id="KW-1185">Reference proteome</keyword>
<evidence type="ECO:0000313" key="4">
    <source>
        <dbReference type="Proteomes" id="UP000237752"/>
    </source>
</evidence>
<evidence type="ECO:0000256" key="2">
    <source>
        <dbReference type="ARBA" id="ARBA00023002"/>
    </source>
</evidence>
<comment type="similarity">
    <text evidence="1">Belongs to the short-chain dehydrogenases/reductases (SDR) family.</text>
</comment>
<dbReference type="Gene3D" id="3.40.50.720">
    <property type="entry name" value="NAD(P)-binding Rossmann-like Domain"/>
    <property type="match status" value="1"/>
</dbReference>
<keyword evidence="2" id="KW-0560">Oxidoreductase</keyword>
<proteinExistence type="inferred from homology"/>
<dbReference type="InterPro" id="IPR050259">
    <property type="entry name" value="SDR"/>
</dbReference>
<dbReference type="Pfam" id="PF13561">
    <property type="entry name" value="adh_short_C2"/>
    <property type="match status" value="1"/>
</dbReference>
<dbReference type="FunFam" id="3.40.50.720:FF:000084">
    <property type="entry name" value="Short-chain dehydrogenase reductase"/>
    <property type="match status" value="1"/>
</dbReference>
<dbReference type="GO" id="GO:0016491">
    <property type="term" value="F:oxidoreductase activity"/>
    <property type="evidence" value="ECO:0007669"/>
    <property type="project" value="UniProtKB-KW"/>
</dbReference>
<protein>
    <submittedName>
        <fullName evidence="3">3-oxoacyl-[acyl-carrier protein] reductase</fullName>
    </submittedName>
</protein>
<evidence type="ECO:0000313" key="3">
    <source>
        <dbReference type="EMBL" id="PRZ42319.1"/>
    </source>
</evidence>